<dbReference type="PANTHER" id="PTHR44051:SF2">
    <property type="entry name" value="HYPOTHETICAL GLUTATHIONE S-TRANSFERASE LIKE PROTEIN"/>
    <property type="match status" value="1"/>
</dbReference>
<dbReference type="InterPro" id="IPR036282">
    <property type="entry name" value="Glutathione-S-Trfase_C_sf"/>
</dbReference>
<gene>
    <name evidence="3" type="ORF">CH357_09490</name>
</gene>
<dbReference type="InterPro" id="IPR004045">
    <property type="entry name" value="Glutathione_S-Trfase_N"/>
</dbReference>
<evidence type="ECO:0000259" key="2">
    <source>
        <dbReference type="PROSITE" id="PS50405"/>
    </source>
</evidence>
<proteinExistence type="predicted"/>
<dbReference type="Pfam" id="PF13410">
    <property type="entry name" value="GST_C_2"/>
    <property type="match status" value="1"/>
</dbReference>
<keyword evidence="4" id="KW-1185">Reference proteome</keyword>
<keyword evidence="3" id="KW-0808">Transferase</keyword>
<dbReference type="Proteomes" id="UP000232196">
    <property type="component" value="Unassembled WGS sequence"/>
</dbReference>
<protein>
    <submittedName>
        <fullName evidence="3">Glutathione S-transferase</fullName>
    </submittedName>
</protein>
<dbReference type="AlphaFoldDB" id="A0A2M9XDT9"/>
<evidence type="ECO:0000313" key="3">
    <source>
        <dbReference type="EMBL" id="PJZ25856.1"/>
    </source>
</evidence>
<dbReference type="SFLD" id="SFLDG01151">
    <property type="entry name" value="Main.2:_Nu-like"/>
    <property type="match status" value="1"/>
</dbReference>
<dbReference type="SFLD" id="SFLDG00358">
    <property type="entry name" value="Main_(cytGST)"/>
    <property type="match status" value="1"/>
</dbReference>
<dbReference type="EMBL" id="NPDN01000004">
    <property type="protein sequence ID" value="PJZ25856.1"/>
    <property type="molecule type" value="Genomic_DNA"/>
</dbReference>
<organism evidence="3 4">
    <name type="scientific">Leptospira hartskeerlii</name>
    <dbReference type="NCBI Taxonomy" id="2023177"/>
    <lineage>
        <taxon>Bacteria</taxon>
        <taxon>Pseudomonadati</taxon>
        <taxon>Spirochaetota</taxon>
        <taxon>Spirochaetia</taxon>
        <taxon>Leptospirales</taxon>
        <taxon>Leptospiraceae</taxon>
        <taxon>Leptospira</taxon>
    </lineage>
</organism>
<dbReference type="CDD" id="cd03056">
    <property type="entry name" value="GST_N_4"/>
    <property type="match status" value="1"/>
</dbReference>
<dbReference type="SFLD" id="SFLDS00019">
    <property type="entry name" value="Glutathione_Transferase_(cytos"/>
    <property type="match status" value="1"/>
</dbReference>
<dbReference type="OrthoDB" id="9770408at2"/>
<accession>A0A2M9XDT9</accession>
<evidence type="ECO:0000259" key="1">
    <source>
        <dbReference type="PROSITE" id="PS50404"/>
    </source>
</evidence>
<dbReference type="SUPFAM" id="SSF52833">
    <property type="entry name" value="Thioredoxin-like"/>
    <property type="match status" value="1"/>
</dbReference>
<dbReference type="SUPFAM" id="SSF47616">
    <property type="entry name" value="GST C-terminal domain-like"/>
    <property type="match status" value="1"/>
</dbReference>
<feature type="domain" description="GST N-terminal" evidence="1">
    <location>
        <begin position="1"/>
        <end position="81"/>
    </location>
</feature>
<feature type="domain" description="GST C-terminal" evidence="2">
    <location>
        <begin position="83"/>
        <end position="196"/>
    </location>
</feature>
<dbReference type="InterPro" id="IPR036249">
    <property type="entry name" value="Thioredoxin-like_sf"/>
</dbReference>
<dbReference type="Pfam" id="PF02798">
    <property type="entry name" value="GST_N"/>
    <property type="match status" value="1"/>
</dbReference>
<dbReference type="RefSeq" id="WP_100706493.1">
    <property type="nucleotide sequence ID" value="NZ_NPDL01000001.1"/>
</dbReference>
<dbReference type="PANTHER" id="PTHR44051">
    <property type="entry name" value="GLUTATHIONE S-TRANSFERASE-RELATED"/>
    <property type="match status" value="1"/>
</dbReference>
<sequence>MKVYGTSVSGNCYKVKLLLHVLKKPYEWIEINIRNGETKTQEFLVKNPVGKVPVLELDSGEFLSESNAILYFLANGTSFFPNELLIQSRILQWMFFEQYSHEPYIAVNRSLIRLQNKKDDPRISANLPKGLDALRIMDDHLAKNGFFGSEEPSIADISLFAYTHVAEEGHFPLNDFPNIISWIKRVKEIPDFIPIY</sequence>
<dbReference type="GO" id="GO:0016740">
    <property type="term" value="F:transferase activity"/>
    <property type="evidence" value="ECO:0007669"/>
    <property type="project" value="UniProtKB-KW"/>
</dbReference>
<dbReference type="Gene3D" id="3.40.30.10">
    <property type="entry name" value="Glutaredoxin"/>
    <property type="match status" value="1"/>
</dbReference>
<name>A0A2M9XDT9_9LEPT</name>
<dbReference type="PROSITE" id="PS50404">
    <property type="entry name" value="GST_NTER"/>
    <property type="match status" value="1"/>
</dbReference>
<dbReference type="Gene3D" id="1.20.1050.10">
    <property type="match status" value="1"/>
</dbReference>
<dbReference type="InterPro" id="IPR040079">
    <property type="entry name" value="Glutathione_S-Trfase"/>
</dbReference>
<reference evidence="3 4" key="1">
    <citation type="submission" date="2017-07" db="EMBL/GenBank/DDBJ databases">
        <title>Leptospira spp. isolated from tropical soils.</title>
        <authorList>
            <person name="Thibeaux R."/>
            <person name="Iraola G."/>
            <person name="Ferres I."/>
            <person name="Bierque E."/>
            <person name="Girault D."/>
            <person name="Soupe-Gilbert M.-E."/>
            <person name="Picardeau M."/>
            <person name="Goarant C."/>
        </authorList>
    </citation>
    <scope>NUCLEOTIDE SEQUENCE [LARGE SCALE GENOMIC DNA]</scope>
    <source>
        <strain evidence="3 4">MCA1-C-A1</strain>
    </source>
</reference>
<dbReference type="InterPro" id="IPR010987">
    <property type="entry name" value="Glutathione-S-Trfase_C-like"/>
</dbReference>
<dbReference type="PROSITE" id="PS50405">
    <property type="entry name" value="GST_CTER"/>
    <property type="match status" value="1"/>
</dbReference>
<evidence type="ECO:0000313" key="4">
    <source>
        <dbReference type="Proteomes" id="UP000232196"/>
    </source>
</evidence>
<comment type="caution">
    <text evidence="3">The sequence shown here is derived from an EMBL/GenBank/DDBJ whole genome shotgun (WGS) entry which is preliminary data.</text>
</comment>